<dbReference type="PROSITE" id="PS51257">
    <property type="entry name" value="PROKAR_LIPOPROTEIN"/>
    <property type="match status" value="1"/>
</dbReference>
<keyword evidence="4 5" id="KW-0326">Glycosidase</keyword>
<dbReference type="CDD" id="cd02848">
    <property type="entry name" value="E_set_Chitinase_N"/>
    <property type="match status" value="1"/>
</dbReference>
<dbReference type="InterPro" id="IPR001579">
    <property type="entry name" value="Glyco_hydro_18_chit_AS"/>
</dbReference>
<evidence type="ECO:0000256" key="3">
    <source>
        <dbReference type="ARBA" id="ARBA00023024"/>
    </source>
</evidence>
<keyword evidence="3" id="KW-0146">Chitin degradation</keyword>
<dbReference type="InterPro" id="IPR050314">
    <property type="entry name" value="Glycosyl_Hydrlase_18"/>
</dbReference>
<dbReference type="Gene3D" id="2.60.40.10">
    <property type="entry name" value="Immunoglobulins"/>
    <property type="match status" value="1"/>
</dbReference>
<dbReference type="InterPro" id="IPR017853">
    <property type="entry name" value="GH"/>
</dbReference>
<dbReference type="InterPro" id="IPR013540">
    <property type="entry name" value="ChitinaseA_N"/>
</dbReference>
<proteinExistence type="inferred from homology"/>
<evidence type="ECO:0000256" key="1">
    <source>
        <dbReference type="ARBA" id="ARBA00009121"/>
    </source>
</evidence>
<comment type="similarity">
    <text evidence="1">Belongs to the glycosyl hydrolase 18 family. Chitinase class II subfamily.</text>
</comment>
<dbReference type="PROSITE" id="PS51910">
    <property type="entry name" value="GH18_2"/>
    <property type="match status" value="1"/>
</dbReference>
<accession>A0A1B1MQT2</accession>
<evidence type="ECO:0000256" key="2">
    <source>
        <dbReference type="ARBA" id="ARBA00022801"/>
    </source>
</evidence>
<dbReference type="CDD" id="cd06548">
    <property type="entry name" value="GH18_chitinase"/>
    <property type="match status" value="1"/>
</dbReference>
<evidence type="ECO:0000256" key="5">
    <source>
        <dbReference type="RuleBase" id="RU000489"/>
    </source>
</evidence>
<keyword evidence="2 5" id="KW-0378">Hydrolase</keyword>
<evidence type="ECO:0000259" key="6">
    <source>
        <dbReference type="PROSITE" id="PS51910"/>
    </source>
</evidence>
<dbReference type="Pfam" id="PF08329">
    <property type="entry name" value="ChitinaseA_N"/>
    <property type="match status" value="1"/>
</dbReference>
<dbReference type="SUPFAM" id="SSF51445">
    <property type="entry name" value="(Trans)glycosidases"/>
    <property type="match status" value="1"/>
</dbReference>
<dbReference type="PROSITE" id="PS01095">
    <property type="entry name" value="GH18_1"/>
    <property type="match status" value="1"/>
</dbReference>
<dbReference type="Gene3D" id="3.10.50.10">
    <property type="match status" value="1"/>
</dbReference>
<dbReference type="GO" id="GO:0008061">
    <property type="term" value="F:chitin binding"/>
    <property type="evidence" value="ECO:0007669"/>
    <property type="project" value="InterPro"/>
</dbReference>
<feature type="domain" description="GH18" evidence="6">
    <location>
        <begin position="155"/>
        <end position="554"/>
    </location>
</feature>
<dbReference type="PANTHER" id="PTHR11177:SF317">
    <property type="entry name" value="CHITINASE 12-RELATED"/>
    <property type="match status" value="1"/>
</dbReference>
<dbReference type="InterPro" id="IPR001223">
    <property type="entry name" value="Glyco_hydro18_cat"/>
</dbReference>
<dbReference type="InterPro" id="IPR014756">
    <property type="entry name" value="Ig_E-set"/>
</dbReference>
<keyword evidence="3" id="KW-0119">Carbohydrate metabolism</keyword>
<dbReference type="PANTHER" id="PTHR11177">
    <property type="entry name" value="CHITINASE"/>
    <property type="match status" value="1"/>
</dbReference>
<dbReference type="SUPFAM" id="SSF81296">
    <property type="entry name" value="E set domains"/>
    <property type="match status" value="1"/>
</dbReference>
<name>A0A1B1MQT2_NPVLD</name>
<sequence length="562" mass="62077">MIRYIALVLAVASIAACGQASPPGVPVIDWADRNYALVEVSADATAYERLVKRNEHVDVTVSWNVYSGDQGDTAYVLFDDRPVWRGEAAAKRASVPVSEGGKHDLVVKLCNADGCSVSKPVAVKIADTDGAHLDPLVYAWRENNRPFADPIASDKTVAAYFVEWGVYGRNFAADKVPVPNLTHLLYGFVPLCGGDGINDSLKTITGSFEALQRSCAGRDDFKLALHDPWAALQKAQKGVSAWNEPYKGNFGQLMAIKRAYPHLRVLPSIGGWTLSDPFYYLHDADKRRVFVDSAREFLQTWKFFDGLDVDWEFPGGKGANPLLGDAERDRDTYTLLLAELRAMLDDLQTRTNRTYELTSAIGAGDDKIAAVDYAIAHRSLDRIFLMSYDFKGAWSYSDLGHQTGLYAPAWRPDERYTADFAVQRLLEQQVPPAKIVLGVAMYGRGWTGVRDYSDDNPFTGVAAGPVAGTWEDGVVDYRRIVLDTRYTHHYDATAKAAYAFAAATGDLISFDNVRSVLDKAAYVQEHNLGGLFAWEIDADNGDLLNSMQKGLRKGLFNVKLEL</sequence>
<organismHost>
    <name type="scientific">Lepidoptera</name>
    <name type="common">moths &amp; butterflies</name>
    <dbReference type="NCBI Taxonomy" id="7088"/>
</organismHost>
<evidence type="ECO:0000256" key="4">
    <source>
        <dbReference type="ARBA" id="ARBA00023295"/>
    </source>
</evidence>
<dbReference type="InterPro" id="IPR013783">
    <property type="entry name" value="Ig-like_fold"/>
</dbReference>
<dbReference type="InterPro" id="IPR011583">
    <property type="entry name" value="Chitinase_II/V-like_cat"/>
</dbReference>
<dbReference type="InterPro" id="IPR029070">
    <property type="entry name" value="Chitinase_insertion_sf"/>
</dbReference>
<dbReference type="Pfam" id="PF00704">
    <property type="entry name" value="Glyco_hydro_18"/>
    <property type="match status" value="1"/>
</dbReference>
<dbReference type="Gene3D" id="3.20.20.80">
    <property type="entry name" value="Glycosidases"/>
    <property type="match status" value="1"/>
</dbReference>
<dbReference type="GO" id="GO:0004568">
    <property type="term" value="F:chitinase activity"/>
    <property type="evidence" value="ECO:0007669"/>
    <property type="project" value="InterPro"/>
</dbReference>
<dbReference type="GO" id="GO:0005975">
    <property type="term" value="P:carbohydrate metabolic process"/>
    <property type="evidence" value="ECO:0007669"/>
    <property type="project" value="InterPro"/>
</dbReference>
<dbReference type="SMART" id="SM00636">
    <property type="entry name" value="Glyco_18"/>
    <property type="match status" value="1"/>
</dbReference>
<keyword evidence="3" id="KW-0624">Polysaccharide degradation</keyword>
<protein>
    <submittedName>
        <fullName evidence="7">Chitinase</fullName>
    </submittedName>
</protein>
<reference evidence="7" key="1">
    <citation type="journal article" date="2016" name="J. Invertebr. Pathol.">
        <title>An alphabaculovirus isolated from dead Lymantria dispar larvae shows high genetic similarity to baculovirus previously isolated from Lymantria monacha - An example of adaptation to a new host.</title>
        <authorList>
            <person name="Rabalski L."/>
            <person name="Krejmer-Rabalska M."/>
            <person name="Skrzecz I."/>
            <person name="Wasag B."/>
            <person name="Szewczyk B."/>
        </authorList>
    </citation>
    <scope>NUCLEOTIDE SEQUENCE</scope>
    <source>
        <strain evidence="7">BNP</strain>
    </source>
</reference>
<dbReference type="EMBL" id="KU377538">
    <property type="protein sequence ID" value="ANS70953.1"/>
    <property type="molecule type" value="Genomic_DNA"/>
</dbReference>
<organism evidence="7">
    <name type="scientific">Lymantria dispar multicapsid nuclear polyhedrosis virus</name>
    <name type="common">LdMNPV</name>
    <dbReference type="NCBI Taxonomy" id="10449"/>
    <lineage>
        <taxon>Viruses</taxon>
        <taxon>Viruses incertae sedis</taxon>
        <taxon>Naldaviricetes</taxon>
        <taxon>Lefavirales</taxon>
        <taxon>Baculoviridae</taxon>
        <taxon>Alphabaculovirus</taxon>
        <taxon>Alphabaculovirus lydisparis</taxon>
    </lineage>
</organism>
<dbReference type="GO" id="GO:0006032">
    <property type="term" value="P:chitin catabolic process"/>
    <property type="evidence" value="ECO:0007669"/>
    <property type="project" value="UniProtKB-KW"/>
</dbReference>
<dbReference type="SUPFAM" id="SSF54556">
    <property type="entry name" value="Chitinase insertion domain"/>
    <property type="match status" value="1"/>
</dbReference>
<evidence type="ECO:0000313" key="7">
    <source>
        <dbReference type="EMBL" id="ANS70953.1"/>
    </source>
</evidence>